<feature type="domain" description="Heterokaryon incompatibility" evidence="1">
    <location>
        <begin position="45"/>
        <end position="95"/>
    </location>
</feature>
<evidence type="ECO:0000259" key="1">
    <source>
        <dbReference type="Pfam" id="PF06985"/>
    </source>
</evidence>
<dbReference type="EMBL" id="ML977563">
    <property type="protein sequence ID" value="KAF2005452.1"/>
    <property type="molecule type" value="Genomic_DNA"/>
</dbReference>
<feature type="non-terminal residue" evidence="2">
    <location>
        <position position="95"/>
    </location>
</feature>
<evidence type="ECO:0000313" key="3">
    <source>
        <dbReference type="Proteomes" id="UP000799779"/>
    </source>
</evidence>
<accession>A0A6A5WUS3</accession>
<sequence>MAPYSYERLDPSSSSIRILTLLPGKSYENIRCELREERLDSNPKYEALSYVWGNPANSRVVMLHRCIHRVTSNLESALRHLRLPDRNRYLWIDAL</sequence>
<dbReference type="PANTHER" id="PTHR24148:SF82">
    <property type="entry name" value="HETEROKARYON INCOMPATIBILITY DOMAIN-CONTAINING PROTEIN"/>
    <property type="match status" value="1"/>
</dbReference>
<proteinExistence type="predicted"/>
<dbReference type="OrthoDB" id="3553147at2759"/>
<dbReference type="InterPro" id="IPR052895">
    <property type="entry name" value="HetReg/Transcr_Mod"/>
</dbReference>
<reference evidence="2" key="1">
    <citation type="journal article" date="2020" name="Stud. Mycol.">
        <title>101 Dothideomycetes genomes: a test case for predicting lifestyles and emergence of pathogens.</title>
        <authorList>
            <person name="Haridas S."/>
            <person name="Albert R."/>
            <person name="Binder M."/>
            <person name="Bloem J."/>
            <person name="Labutti K."/>
            <person name="Salamov A."/>
            <person name="Andreopoulos B."/>
            <person name="Baker S."/>
            <person name="Barry K."/>
            <person name="Bills G."/>
            <person name="Bluhm B."/>
            <person name="Cannon C."/>
            <person name="Castanera R."/>
            <person name="Culley D."/>
            <person name="Daum C."/>
            <person name="Ezra D."/>
            <person name="Gonzalez J."/>
            <person name="Henrissat B."/>
            <person name="Kuo A."/>
            <person name="Liang C."/>
            <person name="Lipzen A."/>
            <person name="Lutzoni F."/>
            <person name="Magnuson J."/>
            <person name="Mondo S."/>
            <person name="Nolan M."/>
            <person name="Ohm R."/>
            <person name="Pangilinan J."/>
            <person name="Park H.-J."/>
            <person name="Ramirez L."/>
            <person name="Alfaro M."/>
            <person name="Sun H."/>
            <person name="Tritt A."/>
            <person name="Yoshinaga Y."/>
            <person name="Zwiers L.-H."/>
            <person name="Turgeon B."/>
            <person name="Goodwin S."/>
            <person name="Spatafora J."/>
            <person name="Crous P."/>
            <person name="Grigoriev I."/>
        </authorList>
    </citation>
    <scope>NUCLEOTIDE SEQUENCE</scope>
    <source>
        <strain evidence="2">CBS 123094</strain>
    </source>
</reference>
<dbReference type="Pfam" id="PF06985">
    <property type="entry name" value="HET"/>
    <property type="match status" value="1"/>
</dbReference>
<keyword evidence="3" id="KW-1185">Reference proteome</keyword>
<organism evidence="2 3">
    <name type="scientific">Amniculicola lignicola CBS 123094</name>
    <dbReference type="NCBI Taxonomy" id="1392246"/>
    <lineage>
        <taxon>Eukaryota</taxon>
        <taxon>Fungi</taxon>
        <taxon>Dikarya</taxon>
        <taxon>Ascomycota</taxon>
        <taxon>Pezizomycotina</taxon>
        <taxon>Dothideomycetes</taxon>
        <taxon>Pleosporomycetidae</taxon>
        <taxon>Pleosporales</taxon>
        <taxon>Amniculicolaceae</taxon>
        <taxon>Amniculicola</taxon>
    </lineage>
</organism>
<dbReference type="Proteomes" id="UP000799779">
    <property type="component" value="Unassembled WGS sequence"/>
</dbReference>
<protein>
    <recommendedName>
        <fullName evidence="1">Heterokaryon incompatibility domain-containing protein</fullName>
    </recommendedName>
</protein>
<dbReference type="AlphaFoldDB" id="A0A6A5WUS3"/>
<dbReference type="PANTHER" id="PTHR24148">
    <property type="entry name" value="ANKYRIN REPEAT DOMAIN-CONTAINING PROTEIN 39 HOMOLOG-RELATED"/>
    <property type="match status" value="1"/>
</dbReference>
<evidence type="ECO:0000313" key="2">
    <source>
        <dbReference type="EMBL" id="KAF2005452.1"/>
    </source>
</evidence>
<name>A0A6A5WUS3_9PLEO</name>
<dbReference type="InterPro" id="IPR010730">
    <property type="entry name" value="HET"/>
</dbReference>
<gene>
    <name evidence="2" type="ORF">P154DRAFT_424541</name>
</gene>